<dbReference type="PANTHER" id="PTHR16469">
    <property type="entry name" value="UBIQUITIN-ASSOCIATED AND SH3 DOMAIN-CONTAINING BA-RELATED"/>
    <property type="match status" value="1"/>
</dbReference>
<dbReference type="CDD" id="cd07040">
    <property type="entry name" value="HP"/>
    <property type="match status" value="1"/>
</dbReference>
<dbReference type="InterPro" id="IPR013078">
    <property type="entry name" value="His_Pase_superF_clade-1"/>
</dbReference>
<reference evidence="2" key="1">
    <citation type="journal article" date="2020" name="Stud. Mycol.">
        <title>101 Dothideomycetes genomes: a test case for predicting lifestyles and emergence of pathogens.</title>
        <authorList>
            <person name="Haridas S."/>
            <person name="Albert R."/>
            <person name="Binder M."/>
            <person name="Bloem J."/>
            <person name="Labutti K."/>
            <person name="Salamov A."/>
            <person name="Andreopoulos B."/>
            <person name="Baker S."/>
            <person name="Barry K."/>
            <person name="Bills G."/>
            <person name="Bluhm B."/>
            <person name="Cannon C."/>
            <person name="Castanera R."/>
            <person name="Culley D."/>
            <person name="Daum C."/>
            <person name="Ezra D."/>
            <person name="Gonzalez J."/>
            <person name="Henrissat B."/>
            <person name="Kuo A."/>
            <person name="Liang C."/>
            <person name="Lipzen A."/>
            <person name="Lutzoni F."/>
            <person name="Magnuson J."/>
            <person name="Mondo S."/>
            <person name="Nolan M."/>
            <person name="Ohm R."/>
            <person name="Pangilinan J."/>
            <person name="Park H.-J."/>
            <person name="Ramirez L."/>
            <person name="Alfaro M."/>
            <person name="Sun H."/>
            <person name="Tritt A."/>
            <person name="Yoshinaga Y."/>
            <person name="Zwiers L.-H."/>
            <person name="Turgeon B."/>
            <person name="Goodwin S."/>
            <person name="Spatafora J."/>
            <person name="Crous P."/>
            <person name="Grigoriev I."/>
        </authorList>
    </citation>
    <scope>NUCLEOTIDE SEQUENCE</scope>
    <source>
        <strain evidence="2">Tuck. ex Michener</strain>
    </source>
</reference>
<dbReference type="Proteomes" id="UP000800092">
    <property type="component" value="Unassembled WGS sequence"/>
</dbReference>
<evidence type="ECO:0000256" key="1">
    <source>
        <dbReference type="SAM" id="MobiDB-lite"/>
    </source>
</evidence>
<feature type="compositionally biased region" description="Low complexity" evidence="1">
    <location>
        <begin position="148"/>
        <end position="159"/>
    </location>
</feature>
<feature type="compositionally biased region" description="Basic and acidic residues" evidence="1">
    <location>
        <begin position="175"/>
        <end position="192"/>
    </location>
</feature>
<dbReference type="EMBL" id="ML991809">
    <property type="protein sequence ID" value="KAF2233083.1"/>
    <property type="molecule type" value="Genomic_DNA"/>
</dbReference>
<organism evidence="2 3">
    <name type="scientific">Viridothelium virens</name>
    <name type="common">Speckled blister lichen</name>
    <name type="synonym">Trypethelium virens</name>
    <dbReference type="NCBI Taxonomy" id="1048519"/>
    <lineage>
        <taxon>Eukaryota</taxon>
        <taxon>Fungi</taxon>
        <taxon>Dikarya</taxon>
        <taxon>Ascomycota</taxon>
        <taxon>Pezizomycotina</taxon>
        <taxon>Dothideomycetes</taxon>
        <taxon>Dothideomycetes incertae sedis</taxon>
        <taxon>Trypetheliales</taxon>
        <taxon>Trypetheliaceae</taxon>
        <taxon>Viridothelium</taxon>
    </lineage>
</organism>
<dbReference type="OrthoDB" id="3898179at2759"/>
<feature type="region of interest" description="Disordered" evidence="1">
    <location>
        <begin position="593"/>
        <end position="690"/>
    </location>
</feature>
<dbReference type="SUPFAM" id="SSF53254">
    <property type="entry name" value="Phosphoglycerate mutase-like"/>
    <property type="match status" value="1"/>
</dbReference>
<evidence type="ECO:0000313" key="2">
    <source>
        <dbReference type="EMBL" id="KAF2233083.1"/>
    </source>
</evidence>
<dbReference type="PANTHER" id="PTHR16469:SF27">
    <property type="entry name" value="UBIQUITIN-ASSOCIATED AND SH3 DOMAIN-CONTAINING BA-RELATED"/>
    <property type="match status" value="1"/>
</dbReference>
<feature type="compositionally biased region" description="Polar residues" evidence="1">
    <location>
        <begin position="532"/>
        <end position="545"/>
    </location>
</feature>
<feature type="compositionally biased region" description="Polar residues" evidence="1">
    <location>
        <begin position="656"/>
        <end position="671"/>
    </location>
</feature>
<gene>
    <name evidence="2" type="ORF">EV356DRAFT_487317</name>
</gene>
<accession>A0A6A6H6D5</accession>
<dbReference type="Gene3D" id="3.40.50.1240">
    <property type="entry name" value="Phosphoglycerate mutase-like"/>
    <property type="match status" value="2"/>
</dbReference>
<feature type="compositionally biased region" description="Polar residues" evidence="1">
    <location>
        <begin position="131"/>
        <end position="147"/>
    </location>
</feature>
<feature type="region of interest" description="Disordered" evidence="1">
    <location>
        <begin position="245"/>
        <end position="314"/>
    </location>
</feature>
<evidence type="ECO:0000313" key="3">
    <source>
        <dbReference type="Proteomes" id="UP000800092"/>
    </source>
</evidence>
<dbReference type="InterPro" id="IPR051710">
    <property type="entry name" value="Phosphatase_SH3-domain"/>
</dbReference>
<keyword evidence="3" id="KW-1185">Reference proteome</keyword>
<protein>
    <recommendedName>
        <fullName evidence="4">Phosphoglycerate mutase-like protein</fullName>
    </recommendedName>
</protein>
<feature type="region of interest" description="Disordered" evidence="1">
    <location>
        <begin position="64"/>
        <end position="107"/>
    </location>
</feature>
<sequence length="690" mass="74426">MAPSPAVVIIVRHGARLDAADKAWHLSSPTPYDPPLTYGGWTQSRALGARLASLLGAREQIQDQNESIQKQPEHVQVTDFASSVGSATNSKPSQDNRAGKRRKHKVFIHSSPFQRCVQTAIAIGAGIAQTNPISETNGSRHSPATRPSQSFRSKSSFGKSSDKDHSPILTPIKQGEVEHYDSDARTQSEHQSKPNLRLDAFLGEWLAPDYYESITPPPKSTLMVAGAKAGLLRRGENIEEFQAVGNQMPGNFPGGWGSGTSQTPSSAPPPDGGPLANMSSIDQALPPRERSSSHGVAHLRPKSPLATYSTQNKGTYIPPQPAYALSPSEPIPRGYVAHAREACIDIDYQWDSMRPPQEWGDGGEFGEEWSAMHKRFRGGLSKMIQWYRDQGTRNPVEDEQEAVPAAHKESEDQDTDVVLVLVTHGAGCNALIGALTNQPVLLDVGMASLTMAVRKETERERPPFSPSDIAADRAAGLGRKGSIAMELSQEYDMRLLASSEHLRAGIDPTKIPSMSFSNDSGRPGLDQRRRQGTWSASTSPVSPFTTGEPVRGMNSSLGSIRRTSSAAIAPPLNRATTLHHPPAAETHQGAFSGLWNKRPSTAGEDVSKSSSPGHDFVLNFADATNKTPPQPVDGADERDSDEGSSTVPPMPGSLGRTLSQHGLWGSSPSGSRTERDKGPKRRWTLMQSEA</sequence>
<name>A0A6A6H6D5_VIRVR</name>
<feature type="compositionally biased region" description="Polar residues" evidence="1">
    <location>
        <begin position="79"/>
        <end position="96"/>
    </location>
</feature>
<proteinExistence type="predicted"/>
<feature type="region of interest" description="Disordered" evidence="1">
    <location>
        <begin position="131"/>
        <end position="195"/>
    </location>
</feature>
<dbReference type="SMART" id="SM00855">
    <property type="entry name" value="PGAM"/>
    <property type="match status" value="1"/>
</dbReference>
<feature type="region of interest" description="Disordered" evidence="1">
    <location>
        <begin position="507"/>
        <end position="559"/>
    </location>
</feature>
<evidence type="ECO:0008006" key="4">
    <source>
        <dbReference type="Google" id="ProtNLM"/>
    </source>
</evidence>
<dbReference type="AlphaFoldDB" id="A0A6A6H6D5"/>
<dbReference type="InterPro" id="IPR029033">
    <property type="entry name" value="His_PPase_superfam"/>
</dbReference>